<dbReference type="GO" id="GO:0016787">
    <property type="term" value="F:hydrolase activity"/>
    <property type="evidence" value="ECO:0007669"/>
    <property type="project" value="UniProtKB-KW"/>
</dbReference>
<reference evidence="15" key="1">
    <citation type="journal article" date="2013" name="Lancet">
        <title>First case of E anophelis outbreak in an intensive-care unit.</title>
        <authorList>
            <person name="Teo J."/>
            <person name="Tan S.Y."/>
            <person name="Tay M."/>
            <person name="Ding Y."/>
            <person name="Kjelleberg S."/>
            <person name="Givskov M."/>
            <person name="Lin R.T."/>
            <person name="Yang L."/>
        </authorList>
    </citation>
    <scope>NUCLEOTIDE SEQUENCE [LARGE SCALE GENOMIC DNA]</scope>
    <source>
        <strain evidence="15">NUHP1</strain>
    </source>
</reference>
<dbReference type="GO" id="GO:0005524">
    <property type="term" value="F:ATP binding"/>
    <property type="evidence" value="ECO:0007669"/>
    <property type="project" value="UniProtKB-KW"/>
</dbReference>
<evidence type="ECO:0000256" key="8">
    <source>
        <dbReference type="ARBA" id="ARBA00023235"/>
    </source>
</evidence>
<evidence type="ECO:0000256" key="6">
    <source>
        <dbReference type="ARBA" id="ARBA00022840"/>
    </source>
</evidence>
<dbReference type="AlphaFoldDB" id="A0A077E9D1"/>
<evidence type="ECO:0000256" key="1">
    <source>
        <dbReference type="ARBA" id="ARBA00005446"/>
    </source>
</evidence>
<dbReference type="Pfam" id="PF16124">
    <property type="entry name" value="RecQ_Zn_bind"/>
    <property type="match status" value="1"/>
</dbReference>
<dbReference type="Proteomes" id="UP000028933">
    <property type="component" value="Chromosome"/>
</dbReference>
<dbReference type="InterPro" id="IPR036388">
    <property type="entry name" value="WH-like_DNA-bd_sf"/>
</dbReference>
<dbReference type="GO" id="GO:0009378">
    <property type="term" value="F:four-way junction helicase activity"/>
    <property type="evidence" value="ECO:0007669"/>
    <property type="project" value="TreeGrafter"/>
</dbReference>
<keyword evidence="5 15" id="KW-0347">Helicase</keyword>
<reference evidence="15" key="2">
    <citation type="journal article" date="2015" name="Genome Biol. Evol.">
        <title>Complete Genome Sequence and Transcriptomic Analysis of the Novel Pathogen Elizabethkingia anophelis in Response to Oxidative Stress.</title>
        <authorList>
            <person name="Li Y."/>
            <person name="Liu Y."/>
            <person name="Chew S.C."/>
            <person name="Tay M."/>
            <person name="Salido M.M."/>
            <person name="Teo J."/>
            <person name="Lauro F.M."/>
            <person name="Givskov M."/>
            <person name="Yang L."/>
        </authorList>
    </citation>
    <scope>NUCLEOTIDE SEQUENCE</scope>
    <source>
        <strain evidence="15">NUHP1</strain>
    </source>
</reference>
<dbReference type="SMART" id="SM00490">
    <property type="entry name" value="HELICc"/>
    <property type="match status" value="1"/>
</dbReference>
<keyword evidence="8" id="KW-0413">Isomerase</keyword>
<dbReference type="GO" id="GO:0030894">
    <property type="term" value="C:replisome"/>
    <property type="evidence" value="ECO:0007669"/>
    <property type="project" value="TreeGrafter"/>
</dbReference>
<dbReference type="eggNOG" id="COG0514">
    <property type="taxonomic scope" value="Bacteria"/>
</dbReference>
<dbReference type="RefSeq" id="WP_024564716.1">
    <property type="nucleotide sequence ID" value="NZ_CP007547.1"/>
</dbReference>
<keyword evidence="7" id="KW-0238">DNA-binding</keyword>
<evidence type="ECO:0000256" key="7">
    <source>
        <dbReference type="ARBA" id="ARBA00023125"/>
    </source>
</evidence>
<dbReference type="GO" id="GO:0043590">
    <property type="term" value="C:bacterial nucleoid"/>
    <property type="evidence" value="ECO:0007669"/>
    <property type="project" value="TreeGrafter"/>
</dbReference>
<keyword evidence="6" id="KW-0067">ATP-binding</keyword>
<dbReference type="InterPro" id="IPR032284">
    <property type="entry name" value="RecQ_Zn-bd"/>
</dbReference>
<evidence type="ECO:0000259" key="13">
    <source>
        <dbReference type="PROSITE" id="PS51192"/>
    </source>
</evidence>
<comment type="catalytic activity">
    <reaction evidence="9">
        <text>Couples ATP hydrolysis with the unwinding of duplex DNA by translocating in the 3'-5' direction.</text>
        <dbReference type="EC" id="5.6.2.4"/>
    </reaction>
</comment>
<dbReference type="InterPro" id="IPR001650">
    <property type="entry name" value="Helicase_C-like"/>
</dbReference>
<dbReference type="HOGENOM" id="CLU_001103_9_7_10"/>
<dbReference type="CDD" id="cd17920">
    <property type="entry name" value="DEXHc_RecQ"/>
    <property type="match status" value="1"/>
</dbReference>
<dbReference type="NCBIfam" id="TIGR00614">
    <property type="entry name" value="recQ_fam"/>
    <property type="match status" value="1"/>
</dbReference>
<feature type="domain" description="Helicase C-terminal" evidence="14">
    <location>
        <begin position="222"/>
        <end position="367"/>
    </location>
</feature>
<protein>
    <recommendedName>
        <fullName evidence="11">ATP-dependent DNA helicase RecQ</fullName>
        <ecNumber evidence="10">5.6.2.4</ecNumber>
    </recommendedName>
    <alternativeName>
        <fullName evidence="12">DNA 3'-5' helicase RecQ</fullName>
    </alternativeName>
</protein>
<evidence type="ECO:0000259" key="14">
    <source>
        <dbReference type="PROSITE" id="PS51194"/>
    </source>
</evidence>
<dbReference type="GO" id="GO:0043138">
    <property type="term" value="F:3'-5' DNA helicase activity"/>
    <property type="evidence" value="ECO:0007669"/>
    <property type="project" value="UniProtKB-EC"/>
</dbReference>
<dbReference type="GO" id="GO:0005737">
    <property type="term" value="C:cytoplasm"/>
    <property type="evidence" value="ECO:0007669"/>
    <property type="project" value="TreeGrafter"/>
</dbReference>
<dbReference type="PANTHER" id="PTHR13710">
    <property type="entry name" value="DNA HELICASE RECQ FAMILY MEMBER"/>
    <property type="match status" value="1"/>
</dbReference>
<dbReference type="SMART" id="SM00487">
    <property type="entry name" value="DEXDc"/>
    <property type="match status" value="1"/>
</dbReference>
<dbReference type="GO" id="GO:0046872">
    <property type="term" value="F:metal ion binding"/>
    <property type="evidence" value="ECO:0007669"/>
    <property type="project" value="UniProtKB-KW"/>
</dbReference>
<dbReference type="KEGG" id="eao:BD94_0411"/>
<dbReference type="EMBL" id="CP007547">
    <property type="protein sequence ID" value="AIL44186.1"/>
    <property type="molecule type" value="Genomic_DNA"/>
</dbReference>
<evidence type="ECO:0000256" key="2">
    <source>
        <dbReference type="ARBA" id="ARBA00022723"/>
    </source>
</evidence>
<keyword evidence="4" id="KW-0378">Hydrolase</keyword>
<dbReference type="InterPro" id="IPR011545">
    <property type="entry name" value="DEAD/DEAH_box_helicase_dom"/>
</dbReference>
<sequence>MIPSRSYNEEILDQTLKQFWGYDHFRDQQKEIIRSVLSSNDTLALLPTGGGKSLCYQLPSLLLEGATVVISPLLALMKEQVHELNLRGIPAAYLSSEFDDEQEELIYQNLKNEEYRLLYVSPERLSNRNFLENIADAKISLIAVDEAHCISEWGSDFRPSYQNIKDFRQMYPYLPCLALTATASVKVMQEIQQKLDFKKTNIFKKSYRRDNLYIQLRELSDKYNHILYYLRSNEKSGLIYVRTRKEAEYLSNWLKISGIEQVDYYHAGLPVKEKQIRQNYWLSKNNYTLVSTNAFGMGIDKDDVGFVIHLSPSPSIENYYQEIGRAGRNGQNAETILLWNQSELTQIDDLIKSQLASKTDYQKVCSYVYSFCQVAEHELPEGFFEIQTNKIQNLTKISRPKIVSILRFLHNQEIIYLKESKGMSSLELKFDISEVESLGKKDSFFVEKLSRALDGVATHRTYFREKKLTDKMNVDEQTIRVRLRELHEKGLVDYFDGNSAGIRFLMPRNDKELQNRYWNLFASIQKNKMQKWEEMKYFIRDTSYCKMRLILSYFGEKETQNCGKCSYCLTSKTGTSDREYKKIIFEALMRSPMTLDELAVHLKFYPKDELLEHLKILLDRGQVRMLNYKTYTL</sequence>
<comment type="similarity">
    <text evidence="1">Belongs to the helicase family. RecQ subfamily.</text>
</comment>
<evidence type="ECO:0000256" key="9">
    <source>
        <dbReference type="ARBA" id="ARBA00034617"/>
    </source>
</evidence>
<evidence type="ECO:0000313" key="15">
    <source>
        <dbReference type="EMBL" id="AIL44186.1"/>
    </source>
</evidence>
<organism evidence="15 16">
    <name type="scientific">Elizabethkingia anophelis NUHP1</name>
    <dbReference type="NCBI Taxonomy" id="1338011"/>
    <lineage>
        <taxon>Bacteria</taxon>
        <taxon>Pseudomonadati</taxon>
        <taxon>Bacteroidota</taxon>
        <taxon>Flavobacteriia</taxon>
        <taxon>Flavobacteriales</taxon>
        <taxon>Weeksellaceae</taxon>
        <taxon>Elizabethkingia</taxon>
    </lineage>
</organism>
<evidence type="ECO:0000256" key="11">
    <source>
        <dbReference type="ARBA" id="ARBA00044535"/>
    </source>
</evidence>
<dbReference type="GO" id="GO:0006281">
    <property type="term" value="P:DNA repair"/>
    <property type="evidence" value="ECO:0007669"/>
    <property type="project" value="TreeGrafter"/>
</dbReference>
<dbReference type="FunFam" id="3.40.50.300:FF:000296">
    <property type="entry name" value="ATP-dependent DNA helicase RecQ"/>
    <property type="match status" value="1"/>
</dbReference>
<name>A0A077E9D1_9FLAO</name>
<dbReference type="PANTHER" id="PTHR13710:SF105">
    <property type="entry name" value="ATP-DEPENDENT DNA HELICASE Q1"/>
    <property type="match status" value="1"/>
</dbReference>
<feature type="domain" description="Helicase ATP-binding" evidence="13">
    <location>
        <begin position="33"/>
        <end position="201"/>
    </location>
</feature>
<evidence type="ECO:0000313" key="16">
    <source>
        <dbReference type="Proteomes" id="UP000028933"/>
    </source>
</evidence>
<dbReference type="PROSITE" id="PS51192">
    <property type="entry name" value="HELICASE_ATP_BIND_1"/>
    <property type="match status" value="1"/>
</dbReference>
<evidence type="ECO:0000256" key="3">
    <source>
        <dbReference type="ARBA" id="ARBA00022741"/>
    </source>
</evidence>
<dbReference type="InterPro" id="IPR027417">
    <property type="entry name" value="P-loop_NTPase"/>
</dbReference>
<dbReference type="Pfam" id="PF00271">
    <property type="entry name" value="Helicase_C"/>
    <property type="match status" value="1"/>
</dbReference>
<gene>
    <name evidence="15" type="ORF">BD94_0411</name>
</gene>
<dbReference type="PROSITE" id="PS51194">
    <property type="entry name" value="HELICASE_CTER"/>
    <property type="match status" value="1"/>
</dbReference>
<dbReference type="Gene3D" id="3.40.50.300">
    <property type="entry name" value="P-loop containing nucleotide triphosphate hydrolases"/>
    <property type="match status" value="2"/>
</dbReference>
<dbReference type="Pfam" id="PF00270">
    <property type="entry name" value="DEAD"/>
    <property type="match status" value="1"/>
</dbReference>
<evidence type="ECO:0000256" key="10">
    <source>
        <dbReference type="ARBA" id="ARBA00034808"/>
    </source>
</evidence>
<proteinExistence type="inferred from homology"/>
<dbReference type="Gene3D" id="1.10.10.10">
    <property type="entry name" value="Winged helix-like DNA-binding domain superfamily/Winged helix DNA-binding domain"/>
    <property type="match status" value="1"/>
</dbReference>
<dbReference type="EC" id="5.6.2.4" evidence="10"/>
<keyword evidence="2" id="KW-0479">Metal-binding</keyword>
<dbReference type="SUPFAM" id="SSF52540">
    <property type="entry name" value="P-loop containing nucleoside triphosphate hydrolases"/>
    <property type="match status" value="1"/>
</dbReference>
<dbReference type="STRING" id="1338011.BD94_0411"/>
<keyword evidence="3" id="KW-0547">Nucleotide-binding</keyword>
<evidence type="ECO:0000256" key="12">
    <source>
        <dbReference type="ARBA" id="ARBA00044550"/>
    </source>
</evidence>
<accession>A0A077E9D1</accession>
<dbReference type="GO" id="GO:0003677">
    <property type="term" value="F:DNA binding"/>
    <property type="evidence" value="ECO:0007669"/>
    <property type="project" value="UniProtKB-KW"/>
</dbReference>
<evidence type="ECO:0000256" key="4">
    <source>
        <dbReference type="ARBA" id="ARBA00022801"/>
    </source>
</evidence>
<dbReference type="InterPro" id="IPR014001">
    <property type="entry name" value="Helicase_ATP-bd"/>
</dbReference>
<dbReference type="GO" id="GO:0006310">
    <property type="term" value="P:DNA recombination"/>
    <property type="evidence" value="ECO:0007669"/>
    <property type="project" value="InterPro"/>
</dbReference>
<dbReference type="InterPro" id="IPR004589">
    <property type="entry name" value="DNA_helicase_ATP-dep_RecQ"/>
</dbReference>
<evidence type="ECO:0000256" key="5">
    <source>
        <dbReference type="ARBA" id="ARBA00022806"/>
    </source>
</evidence>